<keyword evidence="1 2" id="KW-0238">DNA-binding</keyword>
<dbReference type="EMBL" id="JBBVUL010000019">
    <property type="protein sequence ID" value="MEL0565842.1"/>
    <property type="molecule type" value="Genomic_DNA"/>
</dbReference>
<accession>A0A5N1I6G0</accession>
<reference evidence="4 6" key="1">
    <citation type="submission" date="2019-09" db="EMBL/GenBank/DDBJ databases">
        <title>Draft genome sequence assemblies of isolates from the urinary tract.</title>
        <authorList>
            <person name="Mores C.R."/>
            <person name="Putonti C."/>
            <person name="Wolfe A.J."/>
        </authorList>
    </citation>
    <scope>NUCLEOTIDE SEQUENCE [LARGE SCALE GENOMIC DNA]</scope>
    <source>
        <strain evidence="4 6">UMB246</strain>
    </source>
</reference>
<evidence type="ECO:0000313" key="6">
    <source>
        <dbReference type="Proteomes" id="UP000327236"/>
    </source>
</evidence>
<keyword evidence="7" id="KW-1185">Reference proteome</keyword>
<evidence type="ECO:0000259" key="3">
    <source>
        <dbReference type="PROSITE" id="PS50977"/>
    </source>
</evidence>
<evidence type="ECO:0000313" key="4">
    <source>
        <dbReference type="EMBL" id="KAA9320828.1"/>
    </source>
</evidence>
<dbReference type="RefSeq" id="WP_006584652.1">
    <property type="nucleotide sequence ID" value="NZ_CATOUV010000001.1"/>
</dbReference>
<name>A0A5N1I6G0_LACJE</name>
<feature type="DNA-binding region" description="H-T-H motif" evidence="2">
    <location>
        <begin position="29"/>
        <end position="48"/>
    </location>
</feature>
<dbReference type="SUPFAM" id="SSF46689">
    <property type="entry name" value="Homeodomain-like"/>
    <property type="match status" value="1"/>
</dbReference>
<dbReference type="InterPro" id="IPR001647">
    <property type="entry name" value="HTH_TetR"/>
</dbReference>
<dbReference type="GeneID" id="31743111"/>
<dbReference type="AlphaFoldDB" id="A0A5N1I6G0"/>
<dbReference type="Proteomes" id="UP000327236">
    <property type="component" value="Unassembled WGS sequence"/>
</dbReference>
<dbReference type="EMBL" id="VYWW01000038">
    <property type="protein sequence ID" value="KAA9320828.1"/>
    <property type="molecule type" value="Genomic_DNA"/>
</dbReference>
<evidence type="ECO:0000256" key="2">
    <source>
        <dbReference type="PROSITE-ProRule" id="PRU00335"/>
    </source>
</evidence>
<evidence type="ECO:0000313" key="5">
    <source>
        <dbReference type="EMBL" id="MEL0565842.1"/>
    </source>
</evidence>
<protein>
    <submittedName>
        <fullName evidence="4">Transcriptional regulator</fullName>
    </submittedName>
</protein>
<feature type="domain" description="HTH tetR-type" evidence="3">
    <location>
        <begin position="6"/>
        <end position="66"/>
    </location>
</feature>
<dbReference type="OrthoDB" id="9810250at2"/>
<gene>
    <name evidence="5" type="ORF">AAC431_07950</name>
    <name evidence="4" type="ORF">F6H94_07385</name>
</gene>
<reference evidence="5 7" key="2">
    <citation type="submission" date="2024-04" db="EMBL/GenBank/DDBJ databases">
        <title>Three lactobacilli isolated from voided urine samples from females with type 2 diabetes.</title>
        <authorList>
            <person name="Kula A."/>
            <person name="Stegman N."/>
            <person name="Putonti C."/>
        </authorList>
    </citation>
    <scope>NUCLEOTIDE SEQUENCE [LARGE SCALE GENOMIC DNA]</scope>
    <source>
        <strain evidence="5 7">1855</strain>
    </source>
</reference>
<organism evidence="4 6">
    <name type="scientific">Lactobacillus jensenii</name>
    <dbReference type="NCBI Taxonomy" id="109790"/>
    <lineage>
        <taxon>Bacteria</taxon>
        <taxon>Bacillati</taxon>
        <taxon>Bacillota</taxon>
        <taxon>Bacilli</taxon>
        <taxon>Lactobacillales</taxon>
        <taxon>Lactobacillaceae</taxon>
        <taxon>Lactobacillus</taxon>
    </lineage>
</organism>
<sequence length="178" mass="21138">MTIISDRLKRKISQVFINEVSKNGFRHTSVAKIMKIADIRRQTFYDNFLDKYDLLYYVVSTNLKENIDDNIDYLNWEEIIMLLFYDIELHAKFYRSVLKSQTEVDIVSMIALHLTTLLFHILEEKGLSNNQKAKDFVETYCLGMTYTMTANLYHEPEIEYDELAKKVVNAIEFTFKNY</sequence>
<comment type="caution">
    <text evidence="4">The sequence shown here is derived from an EMBL/GenBank/DDBJ whole genome shotgun (WGS) entry which is preliminary data.</text>
</comment>
<dbReference type="GO" id="GO:0003677">
    <property type="term" value="F:DNA binding"/>
    <property type="evidence" value="ECO:0007669"/>
    <property type="project" value="UniProtKB-UniRule"/>
</dbReference>
<dbReference type="Proteomes" id="UP001385848">
    <property type="component" value="Unassembled WGS sequence"/>
</dbReference>
<dbReference type="PROSITE" id="PS50977">
    <property type="entry name" value="HTH_TETR_2"/>
    <property type="match status" value="1"/>
</dbReference>
<proteinExistence type="predicted"/>
<dbReference type="InterPro" id="IPR009057">
    <property type="entry name" value="Homeodomain-like_sf"/>
</dbReference>
<evidence type="ECO:0000313" key="7">
    <source>
        <dbReference type="Proteomes" id="UP001385848"/>
    </source>
</evidence>
<dbReference type="Gene3D" id="1.10.357.10">
    <property type="entry name" value="Tetracycline Repressor, domain 2"/>
    <property type="match status" value="1"/>
</dbReference>
<evidence type="ECO:0000256" key="1">
    <source>
        <dbReference type="ARBA" id="ARBA00023125"/>
    </source>
</evidence>